<dbReference type="InterPro" id="IPR051218">
    <property type="entry name" value="Sec_MonoDiacylglyc_Lipase"/>
</dbReference>
<dbReference type="GO" id="GO:0006629">
    <property type="term" value="P:lipid metabolic process"/>
    <property type="evidence" value="ECO:0007669"/>
    <property type="project" value="InterPro"/>
</dbReference>
<dbReference type="Pfam" id="PF01764">
    <property type="entry name" value="Lipase_3"/>
    <property type="match status" value="1"/>
</dbReference>
<keyword evidence="1" id="KW-1133">Transmembrane helix</keyword>
<protein>
    <submittedName>
        <fullName evidence="3">796_t:CDS:1</fullName>
    </submittedName>
</protein>
<dbReference type="AlphaFoldDB" id="A0A9N8WFT7"/>
<gene>
    <name evidence="3" type="ORF">AMORRO_LOCUS2625</name>
</gene>
<evidence type="ECO:0000313" key="4">
    <source>
        <dbReference type="Proteomes" id="UP000789342"/>
    </source>
</evidence>
<dbReference type="InterPro" id="IPR029058">
    <property type="entry name" value="AB_hydrolase_fold"/>
</dbReference>
<keyword evidence="1" id="KW-0472">Membrane</keyword>
<dbReference type="InterPro" id="IPR002921">
    <property type="entry name" value="Fungal_lipase-type"/>
</dbReference>
<sequence length="820" mass="95785">MSSNPSYAIEVDPQIEYESENEFALRHESTILEIKKNDGAKEEEEKDLRDLKVLDLFQSQHTRAPHIIKGKIAYFFYSVRAVKYVLTAVYLDWTIIIRHPVNFLLIIASLWGSTILLAMAGTLLTLQTLYRNNLFYGKKRIRYFRRKNPFNYILPLIFPELLPMDLNGYGLSEKDYVKYQIESGGYGDYKCCEKHDKKCLDWANCNKSYGCTKCDDSKKCDKCKDYDDYFENLKAGMKSLDHENGKVLNEKEIYNKIEILLFFANMVYRRKKGLLSLIHENINDLKKVHQIDSKESRNKVFKIVNNRIKDIKEIVEEFRKLEKPLNLFESEKIEPGVEPKQEDEFKEYFEKKINEGRIRLFFLSLFLNLSTYRCFPDWITESFIRKFFGEIDESEGENTYEGIMESIKDIIEYNERDINLELKNRIGSDLKFTSISELNTEDGGSFCGMFYSEEKNFIVVSFKGTSPSNFGEWIGNLTFQCVDARGFLYGQIHRGFYNYLFPLDAKRAVRCSQSYPSSRIIKAIRRKAKDIRINKFCEKFMPEFKKVFKHKANELSEGKFFVPEDEGFDKIFHDNFNKFIECYMNILEEKKDDDHKNKENFVKDFNENFKEFIRRCAEAQEIPESSHDQLIHNLCSMNMSEHIFDEFTSALKKTPKVNLWITGHSLGGGLATLFYARLLKVKLGKLKVDCELRDTVTFASPAVGDIHFAAGLTSLKNDPANEGRPLWRVVLKRDIVPKLPYRACSKGLRKYGFHYNVLMNYVQAGDKIVFKGESTFTSCTLGNNVTKEPYSERELFKPTDGVKTIVKTSIVRWWTPTHGW</sequence>
<accession>A0A9N8WFT7</accession>
<reference evidence="3" key="1">
    <citation type="submission" date="2021-06" db="EMBL/GenBank/DDBJ databases">
        <authorList>
            <person name="Kallberg Y."/>
            <person name="Tangrot J."/>
            <person name="Rosling A."/>
        </authorList>
    </citation>
    <scope>NUCLEOTIDE SEQUENCE</scope>
    <source>
        <strain evidence="3">CL551</strain>
    </source>
</reference>
<dbReference type="CDD" id="cd00519">
    <property type="entry name" value="Lipase_3"/>
    <property type="match status" value="1"/>
</dbReference>
<dbReference type="Gene3D" id="3.40.50.1820">
    <property type="entry name" value="alpha/beta hydrolase"/>
    <property type="match status" value="1"/>
</dbReference>
<feature type="domain" description="Fungal lipase-type" evidence="2">
    <location>
        <begin position="600"/>
        <end position="741"/>
    </location>
</feature>
<dbReference type="SUPFAM" id="SSF53474">
    <property type="entry name" value="alpha/beta-Hydrolases"/>
    <property type="match status" value="2"/>
</dbReference>
<comment type="caution">
    <text evidence="3">The sequence shown here is derived from an EMBL/GenBank/DDBJ whole genome shotgun (WGS) entry which is preliminary data.</text>
</comment>
<proteinExistence type="predicted"/>
<feature type="transmembrane region" description="Helical" evidence="1">
    <location>
        <begin position="103"/>
        <end position="129"/>
    </location>
</feature>
<evidence type="ECO:0000259" key="2">
    <source>
        <dbReference type="Pfam" id="PF01764"/>
    </source>
</evidence>
<dbReference type="OrthoDB" id="426718at2759"/>
<organism evidence="3 4">
    <name type="scientific">Acaulospora morrowiae</name>
    <dbReference type="NCBI Taxonomy" id="94023"/>
    <lineage>
        <taxon>Eukaryota</taxon>
        <taxon>Fungi</taxon>
        <taxon>Fungi incertae sedis</taxon>
        <taxon>Mucoromycota</taxon>
        <taxon>Glomeromycotina</taxon>
        <taxon>Glomeromycetes</taxon>
        <taxon>Diversisporales</taxon>
        <taxon>Acaulosporaceae</taxon>
        <taxon>Acaulospora</taxon>
    </lineage>
</organism>
<keyword evidence="1" id="KW-0812">Transmembrane</keyword>
<keyword evidence="4" id="KW-1185">Reference proteome</keyword>
<dbReference type="PANTHER" id="PTHR45856">
    <property type="entry name" value="ALPHA/BETA-HYDROLASES SUPERFAMILY PROTEIN"/>
    <property type="match status" value="1"/>
</dbReference>
<dbReference type="EMBL" id="CAJVPV010001137">
    <property type="protein sequence ID" value="CAG8487694.1"/>
    <property type="molecule type" value="Genomic_DNA"/>
</dbReference>
<evidence type="ECO:0000256" key="1">
    <source>
        <dbReference type="SAM" id="Phobius"/>
    </source>
</evidence>
<dbReference type="Proteomes" id="UP000789342">
    <property type="component" value="Unassembled WGS sequence"/>
</dbReference>
<evidence type="ECO:0000313" key="3">
    <source>
        <dbReference type="EMBL" id="CAG8487694.1"/>
    </source>
</evidence>
<dbReference type="PANTHER" id="PTHR45856:SF24">
    <property type="entry name" value="FUNGAL LIPASE-LIKE DOMAIN-CONTAINING PROTEIN"/>
    <property type="match status" value="1"/>
</dbReference>
<name>A0A9N8WFT7_9GLOM</name>